<dbReference type="AlphaFoldDB" id="A0AAV2QPR9"/>
<dbReference type="PANTHER" id="PTHR47331">
    <property type="entry name" value="PHD-TYPE DOMAIN-CONTAINING PROTEIN"/>
    <property type="match status" value="1"/>
</dbReference>
<evidence type="ECO:0000259" key="1">
    <source>
        <dbReference type="Pfam" id="PF17921"/>
    </source>
</evidence>
<proteinExistence type="predicted"/>
<organism evidence="2 3">
    <name type="scientific">Meganyctiphanes norvegica</name>
    <name type="common">Northern krill</name>
    <name type="synonym">Thysanopoda norvegica</name>
    <dbReference type="NCBI Taxonomy" id="48144"/>
    <lineage>
        <taxon>Eukaryota</taxon>
        <taxon>Metazoa</taxon>
        <taxon>Ecdysozoa</taxon>
        <taxon>Arthropoda</taxon>
        <taxon>Crustacea</taxon>
        <taxon>Multicrustacea</taxon>
        <taxon>Malacostraca</taxon>
        <taxon>Eumalacostraca</taxon>
        <taxon>Eucarida</taxon>
        <taxon>Euphausiacea</taxon>
        <taxon>Euphausiidae</taxon>
        <taxon>Meganyctiphanes</taxon>
    </lineage>
</organism>
<name>A0AAV2QPR9_MEGNR</name>
<evidence type="ECO:0000313" key="2">
    <source>
        <dbReference type="EMBL" id="CAL4096313.1"/>
    </source>
</evidence>
<comment type="caution">
    <text evidence="2">The sequence shown here is derived from an EMBL/GenBank/DDBJ whole genome shotgun (WGS) entry which is preliminary data.</text>
</comment>
<dbReference type="EMBL" id="CAXKWB010009933">
    <property type="protein sequence ID" value="CAL4096313.1"/>
    <property type="molecule type" value="Genomic_DNA"/>
</dbReference>
<protein>
    <recommendedName>
        <fullName evidence="1">Integrase zinc-binding domain-containing protein</fullName>
    </recommendedName>
</protein>
<dbReference type="InterPro" id="IPR041588">
    <property type="entry name" value="Integrase_H2C2"/>
</dbReference>
<dbReference type="Gene3D" id="1.10.340.70">
    <property type="match status" value="1"/>
</dbReference>
<feature type="domain" description="Integrase zinc-binding" evidence="1">
    <location>
        <begin position="103"/>
        <end position="151"/>
    </location>
</feature>
<sequence>DITKFNTMGKLWGVTARVINILKGKSFKYSLTEPTVENLNSAEKFWINLVQKELGNYWKLRYKRLGPTCDTEGIIHVGDRLSYWLKDNWNQTKFILLTPSHPFTKLYIQSIHCKDHAGIETTLAKLQSRFWVPRARKIIRMIKSKCIKCRKLAKKCEGQVMGPLPDGRLKPSPPFFRTSLDLFGPFFVKDTVK</sequence>
<evidence type="ECO:0000313" key="3">
    <source>
        <dbReference type="Proteomes" id="UP001497623"/>
    </source>
</evidence>
<gene>
    <name evidence="2" type="ORF">MNOR_LOCUS15695</name>
</gene>
<dbReference type="Proteomes" id="UP001497623">
    <property type="component" value="Unassembled WGS sequence"/>
</dbReference>
<feature type="non-terminal residue" evidence="2">
    <location>
        <position position="193"/>
    </location>
</feature>
<feature type="non-terminal residue" evidence="2">
    <location>
        <position position="1"/>
    </location>
</feature>
<reference evidence="2 3" key="1">
    <citation type="submission" date="2024-05" db="EMBL/GenBank/DDBJ databases">
        <authorList>
            <person name="Wallberg A."/>
        </authorList>
    </citation>
    <scope>NUCLEOTIDE SEQUENCE [LARGE SCALE GENOMIC DNA]</scope>
</reference>
<dbReference type="Pfam" id="PF17921">
    <property type="entry name" value="Integrase_H2C2"/>
    <property type="match status" value="1"/>
</dbReference>
<keyword evidence="3" id="KW-1185">Reference proteome</keyword>
<accession>A0AAV2QPR9</accession>